<dbReference type="InterPro" id="IPR009793">
    <property type="entry name" value="DUF1361"/>
</dbReference>
<keyword evidence="1" id="KW-1133">Transmembrane helix</keyword>
<gene>
    <name evidence="2" type="ORF">HNQ92_005057</name>
</gene>
<feature type="transmembrane region" description="Helical" evidence="1">
    <location>
        <begin position="20"/>
        <end position="44"/>
    </location>
</feature>
<evidence type="ECO:0000313" key="3">
    <source>
        <dbReference type="Proteomes" id="UP000557307"/>
    </source>
</evidence>
<comment type="caution">
    <text evidence="2">The sequence shown here is derived from an EMBL/GenBank/DDBJ whole genome shotgun (WGS) entry which is preliminary data.</text>
</comment>
<dbReference type="Pfam" id="PF07099">
    <property type="entry name" value="DUF1361"/>
    <property type="match status" value="1"/>
</dbReference>
<feature type="transmembrane region" description="Helical" evidence="1">
    <location>
        <begin position="125"/>
        <end position="145"/>
    </location>
</feature>
<feature type="transmembrane region" description="Helical" evidence="1">
    <location>
        <begin position="157"/>
        <end position="175"/>
    </location>
</feature>
<protein>
    <submittedName>
        <fullName evidence="2">Putative membrane protein</fullName>
    </submittedName>
</protein>
<dbReference type="Proteomes" id="UP000557307">
    <property type="component" value="Unassembled WGS sequence"/>
</dbReference>
<sequence>MKRLKSWWHYKISVSDPPIITLEGLYPLLLLGLLSLLAFLFHMIRIQFNEAVDFSLDWNLFLSWIPLLIAYITSILSKRFGPIPILVGILSVVWLAFFPNAPYMITDLVHLTVDFERNLTWHDIIMLFYYAQVSLINGLVSLYWIHRTWQRTYGKTAGLTLLLISLPLAGFGVYLGRIRRWNSWDILHDPIELLKNILASALDRTAVLLSFEFALMLGMLYLVLWLLLRFRIRNVRR</sequence>
<feature type="transmembrane region" description="Helical" evidence="1">
    <location>
        <begin position="83"/>
        <end position="105"/>
    </location>
</feature>
<feature type="transmembrane region" description="Helical" evidence="1">
    <location>
        <begin position="206"/>
        <end position="228"/>
    </location>
</feature>
<keyword evidence="3" id="KW-1185">Reference proteome</keyword>
<evidence type="ECO:0000313" key="2">
    <source>
        <dbReference type="EMBL" id="MBB5286895.1"/>
    </source>
</evidence>
<organism evidence="2 3">
    <name type="scientific">Rhabdobacter roseus</name>
    <dbReference type="NCBI Taxonomy" id="1655419"/>
    <lineage>
        <taxon>Bacteria</taxon>
        <taxon>Pseudomonadati</taxon>
        <taxon>Bacteroidota</taxon>
        <taxon>Cytophagia</taxon>
        <taxon>Cytophagales</taxon>
        <taxon>Cytophagaceae</taxon>
        <taxon>Rhabdobacter</taxon>
    </lineage>
</organism>
<accession>A0A840TVG7</accession>
<evidence type="ECO:0000256" key="1">
    <source>
        <dbReference type="SAM" id="Phobius"/>
    </source>
</evidence>
<keyword evidence="1" id="KW-0812">Transmembrane</keyword>
<keyword evidence="1" id="KW-0472">Membrane</keyword>
<dbReference type="AlphaFoldDB" id="A0A840TVG7"/>
<dbReference type="EMBL" id="JACHGF010000012">
    <property type="protein sequence ID" value="MBB5286895.1"/>
    <property type="molecule type" value="Genomic_DNA"/>
</dbReference>
<reference evidence="2 3" key="1">
    <citation type="submission" date="2020-08" db="EMBL/GenBank/DDBJ databases">
        <title>Genomic Encyclopedia of Type Strains, Phase IV (KMG-IV): sequencing the most valuable type-strain genomes for metagenomic binning, comparative biology and taxonomic classification.</title>
        <authorList>
            <person name="Goeker M."/>
        </authorList>
    </citation>
    <scope>NUCLEOTIDE SEQUENCE [LARGE SCALE GENOMIC DNA]</scope>
    <source>
        <strain evidence="2 3">DSM 105074</strain>
    </source>
</reference>
<proteinExistence type="predicted"/>
<feature type="transmembrane region" description="Helical" evidence="1">
    <location>
        <begin position="56"/>
        <end position="76"/>
    </location>
</feature>
<name>A0A840TVG7_9BACT</name>
<dbReference type="RefSeq" id="WP_246440793.1">
    <property type="nucleotide sequence ID" value="NZ_JACHGF010000012.1"/>
</dbReference>